<dbReference type="InterPro" id="IPR013783">
    <property type="entry name" value="Ig-like_fold"/>
</dbReference>
<dbReference type="SUPFAM" id="SSF52279">
    <property type="entry name" value="Beta-D-glucan exohydrolase, C-terminal domain"/>
    <property type="match status" value="1"/>
</dbReference>
<dbReference type="PROSITE" id="PS00775">
    <property type="entry name" value="GLYCOSYL_HYDROL_F3"/>
    <property type="match status" value="1"/>
</dbReference>
<organism evidence="7 8">
    <name type="scientific">Salana multivorans</name>
    <dbReference type="NCBI Taxonomy" id="120377"/>
    <lineage>
        <taxon>Bacteria</taxon>
        <taxon>Bacillati</taxon>
        <taxon>Actinomycetota</taxon>
        <taxon>Actinomycetes</taxon>
        <taxon>Micrococcales</taxon>
        <taxon>Beutenbergiaceae</taxon>
        <taxon>Salana</taxon>
    </lineage>
</organism>
<feature type="compositionally biased region" description="Low complexity" evidence="5">
    <location>
        <begin position="318"/>
        <end position="329"/>
    </location>
</feature>
<dbReference type="Pfam" id="PF00933">
    <property type="entry name" value="Glyco_hydro_3"/>
    <property type="match status" value="1"/>
</dbReference>
<keyword evidence="8" id="KW-1185">Reference proteome</keyword>
<keyword evidence="2 4" id="KW-0378">Hydrolase</keyword>
<dbReference type="InterPro" id="IPR002772">
    <property type="entry name" value="Glyco_hydro_3_C"/>
</dbReference>
<evidence type="ECO:0000256" key="4">
    <source>
        <dbReference type="RuleBase" id="RU361161"/>
    </source>
</evidence>
<keyword evidence="3" id="KW-0119">Carbohydrate metabolism</keyword>
<dbReference type="InterPro" id="IPR050288">
    <property type="entry name" value="Cellulose_deg_GH3"/>
</dbReference>
<proteinExistence type="inferred from homology"/>
<evidence type="ECO:0000313" key="7">
    <source>
        <dbReference type="EMBL" id="ROR96895.1"/>
    </source>
</evidence>
<accession>A0A3N2DAR1</accession>
<feature type="region of interest" description="Disordered" evidence="5">
    <location>
        <begin position="301"/>
        <end position="339"/>
    </location>
</feature>
<dbReference type="InterPro" id="IPR026891">
    <property type="entry name" value="Fn3-like"/>
</dbReference>
<keyword evidence="4" id="KW-0326">Glycosidase</keyword>
<dbReference type="PRINTS" id="PR00133">
    <property type="entry name" value="GLHYDRLASE3"/>
</dbReference>
<dbReference type="InterPro" id="IPR001764">
    <property type="entry name" value="Glyco_hydro_3_N"/>
</dbReference>
<dbReference type="OrthoDB" id="3187421at2"/>
<evidence type="ECO:0000256" key="5">
    <source>
        <dbReference type="SAM" id="MobiDB-lite"/>
    </source>
</evidence>
<evidence type="ECO:0000259" key="6">
    <source>
        <dbReference type="SMART" id="SM01217"/>
    </source>
</evidence>
<comment type="similarity">
    <text evidence="1 4">Belongs to the glycosyl hydrolase 3 family.</text>
</comment>
<dbReference type="InterPro" id="IPR036962">
    <property type="entry name" value="Glyco_hydro_3_N_sf"/>
</dbReference>
<dbReference type="RefSeq" id="WP_123739013.1">
    <property type="nucleotide sequence ID" value="NZ_RKHQ01000001.1"/>
</dbReference>
<feature type="domain" description="Fibronectin type III-like" evidence="6">
    <location>
        <begin position="625"/>
        <end position="713"/>
    </location>
</feature>
<protein>
    <submittedName>
        <fullName evidence="7">Beta-glucosidase</fullName>
    </submittedName>
</protein>
<dbReference type="GO" id="GO:0004553">
    <property type="term" value="F:hydrolase activity, hydrolyzing O-glycosyl compounds"/>
    <property type="evidence" value="ECO:0007669"/>
    <property type="project" value="InterPro"/>
</dbReference>
<name>A0A3N2DAR1_9MICO</name>
<evidence type="ECO:0000256" key="1">
    <source>
        <dbReference type="ARBA" id="ARBA00005336"/>
    </source>
</evidence>
<reference evidence="7 8" key="1">
    <citation type="submission" date="2018-11" db="EMBL/GenBank/DDBJ databases">
        <title>Sequencing the genomes of 1000 actinobacteria strains.</title>
        <authorList>
            <person name="Klenk H.-P."/>
        </authorList>
    </citation>
    <scope>NUCLEOTIDE SEQUENCE [LARGE SCALE GENOMIC DNA]</scope>
    <source>
        <strain evidence="7 8">DSM 13521</strain>
    </source>
</reference>
<dbReference type="GO" id="GO:0005975">
    <property type="term" value="P:carbohydrate metabolic process"/>
    <property type="evidence" value="ECO:0007669"/>
    <property type="project" value="InterPro"/>
</dbReference>
<gene>
    <name evidence="7" type="ORF">EDD28_1487</name>
</gene>
<evidence type="ECO:0000256" key="2">
    <source>
        <dbReference type="ARBA" id="ARBA00022801"/>
    </source>
</evidence>
<sequence>MNDDVDRLLARLTLEQKASLLSGLDSWRTTPVPDADVPSVWLSDGPHGVRREVAARDSVPSTCFPTESALAATWDRDLVERVGAALGAEARALGVGVLLGPGVNIKRTPLCGRNFEYLSEDPVLTGELAAAYVTGVQSRGVGTSLKHFAANNQEWGRHWYSSDVDERTLREIYLAAFERVVTRARPWTVMCSYNRLNGVHASQHGWLLDDLLRGEWGYDGLVVSDWGAVHDRVAALAAGLDLEMPGCDGVTDAKVVAAVRDGRISEEVLDRSVRRVLELVARAVPAPMTRLIRWGVDPETPGLDGRTVAGGPEGAAGAGPAVGDQPADGEPADGPGALPEDMVAAHHALAAEAAQAAITLLRNDGVLPLTAPRRLAVVGRLAVAPRIQGAGSALVNPARTPVSVLDALRSSFDVTYAEGYAMTAEAPDAAREAEALAAVRAADVALVLVGQVDGTESEGYDRAHLDLPAAQEKLLDAAVASGTPVVAIVNGGSAVRLGGWRDRAAAVVHCPFLGQAGGEALARVLAGDVDPSGRLAETWPVRLEDTPAFVTYPGDRGHARYGEGVFVGYRWYDELGLAVGYPFGHGLSYTRFEYRDAAAGVVDAEAGVVEVACEVVNVGERPGVEVVQVYVAPPRRRGGVPVLDGEPGEAVPVTPVRRPVRELRDFARVSLAPGGTARVVVTLEPRAFAYWDVAGGLWRRDAGSYVVELGSSSRDLRAAVEVTLPASPADRPEPTDVELRDAVVARSAVVS</sequence>
<comment type="caution">
    <text evidence="7">The sequence shown here is derived from an EMBL/GenBank/DDBJ whole genome shotgun (WGS) entry which is preliminary data.</text>
</comment>
<evidence type="ECO:0000256" key="3">
    <source>
        <dbReference type="ARBA" id="ARBA00023277"/>
    </source>
</evidence>
<dbReference type="InterPro" id="IPR019800">
    <property type="entry name" value="Glyco_hydro_3_AS"/>
</dbReference>
<dbReference type="Pfam" id="PF01915">
    <property type="entry name" value="Glyco_hydro_3_C"/>
    <property type="match status" value="1"/>
</dbReference>
<dbReference type="Pfam" id="PF14310">
    <property type="entry name" value="Fn3-like"/>
    <property type="match status" value="1"/>
</dbReference>
<dbReference type="PANTHER" id="PTHR42715">
    <property type="entry name" value="BETA-GLUCOSIDASE"/>
    <property type="match status" value="1"/>
</dbReference>
<dbReference type="Gene3D" id="3.20.20.300">
    <property type="entry name" value="Glycoside hydrolase, family 3, N-terminal domain"/>
    <property type="match status" value="1"/>
</dbReference>
<dbReference type="Gene3D" id="2.60.40.10">
    <property type="entry name" value="Immunoglobulins"/>
    <property type="match status" value="1"/>
</dbReference>
<dbReference type="InterPro" id="IPR017853">
    <property type="entry name" value="GH"/>
</dbReference>
<dbReference type="SMART" id="SM01217">
    <property type="entry name" value="Fn3_like"/>
    <property type="match status" value="1"/>
</dbReference>
<evidence type="ECO:0000313" key="8">
    <source>
        <dbReference type="Proteomes" id="UP000275356"/>
    </source>
</evidence>
<dbReference type="Proteomes" id="UP000275356">
    <property type="component" value="Unassembled WGS sequence"/>
</dbReference>
<dbReference type="EMBL" id="RKHQ01000001">
    <property type="protein sequence ID" value="ROR96895.1"/>
    <property type="molecule type" value="Genomic_DNA"/>
</dbReference>
<dbReference type="InterPro" id="IPR036881">
    <property type="entry name" value="Glyco_hydro_3_C_sf"/>
</dbReference>
<dbReference type="SUPFAM" id="SSF51445">
    <property type="entry name" value="(Trans)glycosidases"/>
    <property type="match status" value="1"/>
</dbReference>
<dbReference type="PANTHER" id="PTHR42715:SF10">
    <property type="entry name" value="BETA-GLUCOSIDASE"/>
    <property type="match status" value="1"/>
</dbReference>
<dbReference type="AlphaFoldDB" id="A0A3N2DAR1"/>
<dbReference type="Gene3D" id="3.40.50.1700">
    <property type="entry name" value="Glycoside hydrolase family 3 C-terminal domain"/>
    <property type="match status" value="1"/>
</dbReference>